<dbReference type="AlphaFoldDB" id="A0ABD2X0E0"/>
<proteinExistence type="predicted"/>
<dbReference type="EMBL" id="JBJJXI010000059">
    <property type="protein sequence ID" value="KAL3398783.1"/>
    <property type="molecule type" value="Genomic_DNA"/>
</dbReference>
<sequence length="112" mass="12551">MPTLLNSIARSLYQRLSIERAAASLRGLDACASMCTRAKTVYTRRNTTSSPVSVRLSCCSRKDAGIRAPAWYTAMQQYRNFNSNNHNTVIALVFVADINLYSMLQKVEKLNT</sequence>
<protein>
    <submittedName>
        <fullName evidence="1">Uncharacterized protein</fullName>
    </submittedName>
</protein>
<organism evidence="1 2">
    <name type="scientific">Trichogramma kaykai</name>
    <dbReference type="NCBI Taxonomy" id="54128"/>
    <lineage>
        <taxon>Eukaryota</taxon>
        <taxon>Metazoa</taxon>
        <taxon>Ecdysozoa</taxon>
        <taxon>Arthropoda</taxon>
        <taxon>Hexapoda</taxon>
        <taxon>Insecta</taxon>
        <taxon>Pterygota</taxon>
        <taxon>Neoptera</taxon>
        <taxon>Endopterygota</taxon>
        <taxon>Hymenoptera</taxon>
        <taxon>Apocrita</taxon>
        <taxon>Proctotrupomorpha</taxon>
        <taxon>Chalcidoidea</taxon>
        <taxon>Trichogrammatidae</taxon>
        <taxon>Trichogramma</taxon>
    </lineage>
</organism>
<evidence type="ECO:0000313" key="1">
    <source>
        <dbReference type="EMBL" id="KAL3398783.1"/>
    </source>
</evidence>
<name>A0ABD2X0E0_9HYME</name>
<keyword evidence="2" id="KW-1185">Reference proteome</keyword>
<evidence type="ECO:0000313" key="2">
    <source>
        <dbReference type="Proteomes" id="UP001627154"/>
    </source>
</evidence>
<reference evidence="1 2" key="1">
    <citation type="journal article" date="2024" name="bioRxiv">
        <title>A reference genome for Trichogramma kaykai: A tiny desert-dwelling parasitoid wasp with competing sex-ratio distorters.</title>
        <authorList>
            <person name="Culotta J."/>
            <person name="Lindsey A.R."/>
        </authorList>
    </citation>
    <scope>NUCLEOTIDE SEQUENCE [LARGE SCALE GENOMIC DNA]</scope>
    <source>
        <strain evidence="1 2">KSX58</strain>
    </source>
</reference>
<accession>A0ABD2X0E0</accession>
<comment type="caution">
    <text evidence="1">The sequence shown here is derived from an EMBL/GenBank/DDBJ whole genome shotgun (WGS) entry which is preliminary data.</text>
</comment>
<gene>
    <name evidence="1" type="ORF">TKK_007898</name>
</gene>
<dbReference type="Proteomes" id="UP001627154">
    <property type="component" value="Unassembled WGS sequence"/>
</dbReference>